<dbReference type="InterPro" id="IPR036397">
    <property type="entry name" value="RNaseH_sf"/>
</dbReference>
<dbReference type="GO" id="GO:0015074">
    <property type="term" value="P:DNA integration"/>
    <property type="evidence" value="ECO:0007669"/>
    <property type="project" value="InterPro"/>
</dbReference>
<dbReference type="Gene3D" id="3.30.420.10">
    <property type="entry name" value="Ribonuclease H-like superfamily/Ribonuclease H"/>
    <property type="match status" value="1"/>
</dbReference>
<gene>
    <name evidence="3" type="ordered locus">Oter_0544</name>
</gene>
<feature type="domain" description="Integrase catalytic" evidence="2">
    <location>
        <begin position="557"/>
        <end position="744"/>
    </location>
</feature>
<dbReference type="InterPro" id="IPR001584">
    <property type="entry name" value="Integrase_cat-core"/>
</dbReference>
<dbReference type="Pfam" id="PF09299">
    <property type="entry name" value="Mu-transpos_C"/>
    <property type="match status" value="1"/>
</dbReference>
<dbReference type="InterPro" id="IPR015378">
    <property type="entry name" value="Transposase-like_Mu_C"/>
</dbReference>
<organism evidence="3 4">
    <name type="scientific">Opitutus terrae (strain DSM 11246 / JCM 15787 / PB90-1)</name>
    <dbReference type="NCBI Taxonomy" id="452637"/>
    <lineage>
        <taxon>Bacteria</taxon>
        <taxon>Pseudomonadati</taxon>
        <taxon>Verrucomicrobiota</taxon>
        <taxon>Opitutia</taxon>
        <taxon>Opitutales</taxon>
        <taxon>Opitutaceae</taxon>
        <taxon>Opitutus</taxon>
    </lineage>
</organism>
<dbReference type="Proteomes" id="UP000007013">
    <property type="component" value="Chromosome"/>
</dbReference>
<dbReference type="RefSeq" id="WP_012373372.1">
    <property type="nucleotide sequence ID" value="NC_010571.1"/>
</dbReference>
<reference evidence="3 4" key="1">
    <citation type="journal article" date="2011" name="J. Bacteriol.">
        <title>Genome sequence of the verrucomicrobium Opitutus terrae PB90-1, an abundant inhabitant of rice paddy soil ecosystems.</title>
        <authorList>
            <person name="van Passel M.W."/>
            <person name="Kant R."/>
            <person name="Palva A."/>
            <person name="Copeland A."/>
            <person name="Lucas S."/>
            <person name="Lapidus A."/>
            <person name="Glavina del Rio T."/>
            <person name="Pitluck S."/>
            <person name="Goltsman E."/>
            <person name="Clum A."/>
            <person name="Sun H."/>
            <person name="Schmutz J."/>
            <person name="Larimer F.W."/>
            <person name="Land M.L."/>
            <person name="Hauser L."/>
            <person name="Kyrpides N."/>
            <person name="Mikhailova N."/>
            <person name="Richardson P.P."/>
            <person name="Janssen P.H."/>
            <person name="de Vos W.M."/>
            <person name="Smidt H."/>
        </authorList>
    </citation>
    <scope>NUCLEOTIDE SEQUENCE [LARGE SCALE GENOMIC DNA]</scope>
    <source>
        <strain evidence="4">DSM 11246 / JCM 15787 / PB90-1</strain>
    </source>
</reference>
<dbReference type="PROSITE" id="PS50994">
    <property type="entry name" value="INTEGRASE"/>
    <property type="match status" value="1"/>
</dbReference>
<dbReference type="KEGG" id="ote:Oter_0544"/>
<dbReference type="HOGENOM" id="CLU_011734_0_0_0"/>
<feature type="compositionally biased region" description="Basic and acidic residues" evidence="1">
    <location>
        <begin position="912"/>
        <end position="922"/>
    </location>
</feature>
<sequence>MSAEHPFADGSFIDAAADDHVFSDSHPSSLSPKFSFDKIPRWTRELHLTAETRDLIEHMCKTSPVRKPTGNGNVTGYYASNIMYARIPWSSRSAELGFLWRAHHPAAGTRLILSEPIYLRITTELNGGKDNHSYNYPPDYFWMTDRWAGFVECKWEHEIKRIIHPENPKGKPGMFVMKDGRWSCPPGEAAAKALGLGFVVFVMKQSEVQLSNNLEVLADYHDEPKGNYLSDVAQRIKKIVDDSPGIQIREIQDRLQDDEIDTLFFLLARRELYVDFARQPLAPNYTTPVYRDAVVASAATRLSELPIDRNLLTSEFDVRTGTAFLLRGEPAKIMGVVDDVVTIEHGDTHEEMMLEQLERLVASNEAKLVEGPAKSMRERGLAEYYAAREQWPRMLRREELIRPFLNARTQYQRKQLPPKTRTIYRYLTNYHTAEEKYGPGLGMLGLRDKQRLGNPQRQLDPAVIAIMDDVIDNYWAKTPGRNKEVSWGEVRRRCKKHRLNLQSPSRTAFYAQLRRNSAEKEDEYIKSRYGEKVAYAMRAAVWEDDWDDLSIDGEHAWAVSHIDHTQVDCETPLAADGLHLGRPWFTVMVSPRYRRILAVTLSYEPPSYRSCMQVIRECVQRHNRLPRVIVTDGGKEFRSDYFGALLLRFGITQKLRPARKPRFGAVLERLNLTITSKLFHNLAGNTLAMKDPRSVSASHNPRRLAIYSLPTLADLVREFCYNYLDTQAHHLNGVTPRDAFKADMRLGGPRSHKIVLYNEDFILLTLPTTKRRYATASPRQGFVINRIPYWCREAKERENRGHKFSVKYDPEDFSKAWVLIDGKWRLCYSREFRYRFKGLSEKEIRIATTELLGAAQTLKEKRRAINATTLADFFAKNCDRSDVKLARTRAAENKAARAETRVGNARRIPKPALEHRQEHGAPLRDLGTQITASRRSLPKWTGFGGIS</sequence>
<dbReference type="SUPFAM" id="SSF53098">
    <property type="entry name" value="Ribonuclease H-like"/>
    <property type="match status" value="1"/>
</dbReference>
<dbReference type="STRING" id="452637.Oter_0544"/>
<feature type="region of interest" description="Disordered" evidence="1">
    <location>
        <begin position="894"/>
        <end position="924"/>
    </location>
</feature>
<dbReference type="GO" id="GO:0003676">
    <property type="term" value="F:nucleic acid binding"/>
    <property type="evidence" value="ECO:0007669"/>
    <property type="project" value="InterPro"/>
</dbReference>
<name>B1ZSH7_OPITP</name>
<keyword evidence="4" id="KW-1185">Reference proteome</keyword>
<dbReference type="eggNOG" id="COG2801">
    <property type="taxonomic scope" value="Bacteria"/>
</dbReference>
<protein>
    <submittedName>
        <fullName evidence="3">Integrase catalytic region</fullName>
    </submittedName>
</protein>
<evidence type="ECO:0000259" key="2">
    <source>
        <dbReference type="PROSITE" id="PS50994"/>
    </source>
</evidence>
<dbReference type="InterPro" id="IPR012337">
    <property type="entry name" value="RNaseH-like_sf"/>
</dbReference>
<dbReference type="OrthoDB" id="501284at2"/>
<dbReference type="EMBL" id="CP001032">
    <property type="protein sequence ID" value="ACB73834.1"/>
    <property type="molecule type" value="Genomic_DNA"/>
</dbReference>
<evidence type="ECO:0000313" key="4">
    <source>
        <dbReference type="Proteomes" id="UP000007013"/>
    </source>
</evidence>
<dbReference type="AlphaFoldDB" id="B1ZSH7"/>
<accession>B1ZSH7</accession>
<proteinExistence type="predicted"/>
<evidence type="ECO:0000256" key="1">
    <source>
        <dbReference type="SAM" id="MobiDB-lite"/>
    </source>
</evidence>
<evidence type="ECO:0000313" key="3">
    <source>
        <dbReference type="EMBL" id="ACB73834.1"/>
    </source>
</evidence>